<feature type="domain" description="FAD-dependent oxidoreductase 2 FAD-binding" evidence="5">
    <location>
        <begin position="23"/>
        <end position="457"/>
    </location>
</feature>
<protein>
    <submittedName>
        <fullName evidence="6">Fumarate reductase</fullName>
    </submittedName>
</protein>
<dbReference type="GO" id="GO:0008202">
    <property type="term" value="P:steroid metabolic process"/>
    <property type="evidence" value="ECO:0007669"/>
    <property type="project" value="UniProtKB-ARBA"/>
</dbReference>
<sequence>MAEMSLHKPFPAADVPRWDHETDVAVVGFGAAGACAAIEARSAGAEVLLFERNSGSGGASALSGGEIYIGGSGGTDAQRSAGFEDATEDFARYLKMAGGPCADEAKCDLYARESLAHYEWLKAQGVPYRGNFLPGKHIEPVDDSTLIWSGSEAAAPFRDHAKPAPRGHVIQHMGWGGGRPLVDILEARARDAGVRVMTDARVVALIEDGGHIIGLIARIDNASRFIRAHQGVVLATGGFAMNPDMLRRYAPLTSKIHDPIGEKDDGTGILLGMGAGGDAIHMDQFFTTCPWTMPESHAYGVFVNEQGQRFINEDCYHGRVSRTMLDQPGSKVFLLLDMAHFVQPLEIARIAIAATGETWEEVEAELEMPTGTLAATMAFYNRHAHEGRDPLFDKQAPILTPLDQGPFVALELNFDSSYFSFFTLGGLRTDVDGRVLDRAGASVPGLYAAGRCTSGLPAWGHGYSSGLSLADCTFFGRQAGRTVAAVTITAAELA</sequence>
<dbReference type="InterPro" id="IPR027477">
    <property type="entry name" value="Succ_DH/fumarate_Rdtase_cat_sf"/>
</dbReference>
<evidence type="ECO:0000313" key="7">
    <source>
        <dbReference type="Proteomes" id="UP000015527"/>
    </source>
</evidence>
<dbReference type="NCBIfam" id="NF005510">
    <property type="entry name" value="PRK07121.1-3"/>
    <property type="match status" value="1"/>
</dbReference>
<dbReference type="InterPro" id="IPR036188">
    <property type="entry name" value="FAD/NAD-bd_sf"/>
</dbReference>
<dbReference type="Proteomes" id="UP000015527">
    <property type="component" value="Unassembled WGS sequence"/>
</dbReference>
<dbReference type="InterPro" id="IPR003953">
    <property type="entry name" value="FAD-dep_OxRdtase_2_FAD-bd"/>
</dbReference>
<evidence type="ECO:0000313" key="6">
    <source>
        <dbReference type="EMBL" id="EQB13582.1"/>
    </source>
</evidence>
<evidence type="ECO:0000259" key="5">
    <source>
        <dbReference type="Pfam" id="PF00890"/>
    </source>
</evidence>
<dbReference type="SUPFAM" id="SSF56425">
    <property type="entry name" value="Succinate dehydrogenase/fumarate reductase flavoprotein, catalytic domain"/>
    <property type="match status" value="1"/>
</dbReference>
<reference evidence="6 7" key="1">
    <citation type="journal article" date="2013" name="Genome Announc.">
        <title>Genome Sequence of Novosphingobium lindaniclasticum LE124T, Isolated from a Hexachlorocyclohexane Dumpsite.</title>
        <authorList>
            <person name="Saxena A."/>
            <person name="Nayyar N."/>
            <person name="Sangwan N."/>
            <person name="Kumari R."/>
            <person name="Khurana J.P."/>
            <person name="Lal R."/>
        </authorList>
    </citation>
    <scope>NUCLEOTIDE SEQUENCE [LARGE SCALE GENOMIC DNA]</scope>
    <source>
        <strain evidence="6 7">LE124</strain>
    </source>
</reference>
<organism evidence="6 7">
    <name type="scientific">Novosphingobium lindaniclasticum LE124</name>
    <dbReference type="NCBI Taxonomy" id="1096930"/>
    <lineage>
        <taxon>Bacteria</taxon>
        <taxon>Pseudomonadati</taxon>
        <taxon>Pseudomonadota</taxon>
        <taxon>Alphaproteobacteria</taxon>
        <taxon>Sphingomonadales</taxon>
        <taxon>Sphingomonadaceae</taxon>
        <taxon>Novosphingobium</taxon>
    </lineage>
</organism>
<dbReference type="PATRIC" id="fig|1096930.3.peg.2780"/>
<keyword evidence="7" id="KW-1185">Reference proteome</keyword>
<accession>T0HKN4</accession>
<comment type="caution">
    <text evidence="6">The sequence shown here is derived from an EMBL/GenBank/DDBJ whole genome shotgun (WGS) entry which is preliminary data.</text>
</comment>
<dbReference type="SUPFAM" id="SSF51905">
    <property type="entry name" value="FAD/NAD(P)-binding domain"/>
    <property type="match status" value="1"/>
</dbReference>
<dbReference type="AlphaFoldDB" id="T0HKN4"/>
<evidence type="ECO:0000256" key="2">
    <source>
        <dbReference type="ARBA" id="ARBA00022630"/>
    </source>
</evidence>
<gene>
    <name evidence="6" type="ORF">L284_13980</name>
</gene>
<dbReference type="PANTHER" id="PTHR43400">
    <property type="entry name" value="FUMARATE REDUCTASE"/>
    <property type="match status" value="1"/>
</dbReference>
<evidence type="ECO:0000256" key="4">
    <source>
        <dbReference type="ARBA" id="ARBA00023002"/>
    </source>
</evidence>
<name>T0HKN4_9SPHN</name>
<dbReference type="PANTHER" id="PTHR43400:SF10">
    <property type="entry name" value="3-OXOSTEROID 1-DEHYDROGENASE"/>
    <property type="match status" value="1"/>
</dbReference>
<dbReference type="InterPro" id="IPR050315">
    <property type="entry name" value="FAD-oxidoreductase_2"/>
</dbReference>
<comment type="cofactor">
    <cofactor evidence="1">
        <name>FAD</name>
        <dbReference type="ChEBI" id="CHEBI:57692"/>
    </cofactor>
</comment>
<evidence type="ECO:0000256" key="1">
    <source>
        <dbReference type="ARBA" id="ARBA00001974"/>
    </source>
</evidence>
<dbReference type="Pfam" id="PF00890">
    <property type="entry name" value="FAD_binding_2"/>
    <property type="match status" value="1"/>
</dbReference>
<dbReference type="GO" id="GO:0016491">
    <property type="term" value="F:oxidoreductase activity"/>
    <property type="evidence" value="ECO:0007669"/>
    <property type="project" value="UniProtKB-KW"/>
</dbReference>
<dbReference type="eggNOG" id="COG1053">
    <property type="taxonomic scope" value="Bacteria"/>
</dbReference>
<keyword evidence="4" id="KW-0560">Oxidoreductase</keyword>
<proteinExistence type="predicted"/>
<dbReference type="EMBL" id="ATHL01000087">
    <property type="protein sequence ID" value="EQB13582.1"/>
    <property type="molecule type" value="Genomic_DNA"/>
</dbReference>
<keyword evidence="2" id="KW-0285">Flavoprotein</keyword>
<evidence type="ECO:0000256" key="3">
    <source>
        <dbReference type="ARBA" id="ARBA00022827"/>
    </source>
</evidence>
<dbReference type="Gene3D" id="3.50.50.60">
    <property type="entry name" value="FAD/NAD(P)-binding domain"/>
    <property type="match status" value="1"/>
</dbReference>
<dbReference type="Gene3D" id="3.90.700.10">
    <property type="entry name" value="Succinate dehydrogenase/fumarate reductase flavoprotein, catalytic domain"/>
    <property type="match status" value="1"/>
</dbReference>
<dbReference type="OrthoDB" id="3178130at2"/>
<keyword evidence="3" id="KW-0274">FAD</keyword>